<accession>A0A2D2B0Q1</accession>
<feature type="transmembrane region" description="Helical" evidence="5">
    <location>
        <begin position="50"/>
        <end position="69"/>
    </location>
</feature>
<feature type="transmembrane region" description="Helical" evidence="5">
    <location>
        <begin position="12"/>
        <end position="38"/>
    </location>
</feature>
<evidence type="ECO:0000256" key="2">
    <source>
        <dbReference type="ARBA" id="ARBA00022692"/>
    </source>
</evidence>
<evidence type="ECO:0000256" key="5">
    <source>
        <dbReference type="SAM" id="Phobius"/>
    </source>
</evidence>
<dbReference type="EMBL" id="CP024201">
    <property type="protein sequence ID" value="ATQ43835.1"/>
    <property type="molecule type" value="Genomic_DNA"/>
</dbReference>
<sequence length="324" mass="33538">MSEESAPAWSGFWRRVGAFVVDTLLLGVVGYCVGMLFHDALASVAGPTRLIGLVVATLYFGVLSSRLGGSRTVGMRLLGLKVMSTGGRPLGLAVSLWRALVLVTPMMLNGMMVYIANEIAMTVLGVAFIVLVFGLGLAQIVLLLFNLPSRRLAHDLVSGAAVVRVSATETPAGVSRIAVGAAVGAILLALGAGVWAVAAGRSFAPQWIAELEPPRAAVAALPGVLEAGVRDSTTTFYGTDGQQTTRTLIVTAKVRALPKDPGPLVRQVGDAVAGAYRLRPGQKVRVNLTSGFDIGIASGWRSYAADYAPAVAAPAPVTPTKPAP</sequence>
<evidence type="ECO:0000313" key="7">
    <source>
        <dbReference type="EMBL" id="ATQ43835.1"/>
    </source>
</evidence>
<feature type="domain" description="RDD" evidence="6">
    <location>
        <begin position="11"/>
        <end position="158"/>
    </location>
</feature>
<dbReference type="Pfam" id="PF06271">
    <property type="entry name" value="RDD"/>
    <property type="match status" value="1"/>
</dbReference>
<evidence type="ECO:0000256" key="4">
    <source>
        <dbReference type="ARBA" id="ARBA00023136"/>
    </source>
</evidence>
<dbReference type="GO" id="GO:0016020">
    <property type="term" value="C:membrane"/>
    <property type="evidence" value="ECO:0007669"/>
    <property type="project" value="UniProtKB-SubCell"/>
</dbReference>
<protein>
    <recommendedName>
        <fullName evidence="6">RDD domain-containing protein</fullName>
    </recommendedName>
</protein>
<comment type="subcellular location">
    <subcellularLocation>
        <location evidence="1">Membrane</location>
        <topology evidence="1">Multi-pass membrane protein</topology>
    </subcellularLocation>
</comment>
<evidence type="ECO:0000256" key="1">
    <source>
        <dbReference type="ARBA" id="ARBA00004141"/>
    </source>
</evidence>
<dbReference type="OrthoDB" id="9793824at2"/>
<evidence type="ECO:0000256" key="3">
    <source>
        <dbReference type="ARBA" id="ARBA00022989"/>
    </source>
</evidence>
<feature type="transmembrane region" description="Helical" evidence="5">
    <location>
        <begin position="177"/>
        <end position="198"/>
    </location>
</feature>
<dbReference type="InterPro" id="IPR010432">
    <property type="entry name" value="RDD"/>
</dbReference>
<keyword evidence="3 5" id="KW-1133">Transmembrane helix</keyword>
<dbReference type="RefSeq" id="WP_099623083.1">
    <property type="nucleotide sequence ID" value="NZ_CP024201.1"/>
</dbReference>
<keyword evidence="8" id="KW-1185">Reference proteome</keyword>
<dbReference type="AlphaFoldDB" id="A0A2D2B0Q1"/>
<proteinExistence type="predicted"/>
<evidence type="ECO:0000259" key="6">
    <source>
        <dbReference type="Pfam" id="PF06271"/>
    </source>
</evidence>
<reference evidence="7 8" key="1">
    <citation type="submission" date="2017-10" db="EMBL/GenBank/DDBJ databases">
        <title>Genome sequence of Caulobacter mirabilis FWC38.</title>
        <authorList>
            <person name="Fiebig A."/>
            <person name="Crosson S."/>
        </authorList>
    </citation>
    <scope>NUCLEOTIDE SEQUENCE [LARGE SCALE GENOMIC DNA]</scope>
    <source>
        <strain evidence="7 8">FWC 38</strain>
    </source>
</reference>
<name>A0A2D2B0Q1_9CAUL</name>
<organism evidence="7 8">
    <name type="scientific">Caulobacter mirabilis</name>
    <dbReference type="NCBI Taxonomy" id="69666"/>
    <lineage>
        <taxon>Bacteria</taxon>
        <taxon>Pseudomonadati</taxon>
        <taxon>Pseudomonadota</taxon>
        <taxon>Alphaproteobacteria</taxon>
        <taxon>Caulobacterales</taxon>
        <taxon>Caulobacteraceae</taxon>
        <taxon>Caulobacter</taxon>
    </lineage>
</organism>
<dbReference type="KEGG" id="cmb:CSW64_16245"/>
<keyword evidence="2 5" id="KW-0812">Transmembrane</keyword>
<dbReference type="Proteomes" id="UP000228945">
    <property type="component" value="Chromosome"/>
</dbReference>
<gene>
    <name evidence="7" type="ORF">CSW64_16245</name>
</gene>
<feature type="transmembrane region" description="Helical" evidence="5">
    <location>
        <begin position="122"/>
        <end position="145"/>
    </location>
</feature>
<keyword evidence="4 5" id="KW-0472">Membrane</keyword>
<feature type="transmembrane region" description="Helical" evidence="5">
    <location>
        <begin position="90"/>
        <end position="116"/>
    </location>
</feature>
<evidence type="ECO:0000313" key="8">
    <source>
        <dbReference type="Proteomes" id="UP000228945"/>
    </source>
</evidence>